<dbReference type="Pfam" id="PF00646">
    <property type="entry name" value="F-box"/>
    <property type="match status" value="1"/>
</dbReference>
<protein>
    <recommendedName>
        <fullName evidence="2">F-box domain-containing protein</fullName>
    </recommendedName>
</protein>
<reference evidence="3 4" key="1">
    <citation type="submission" date="2021-01" db="EMBL/GenBank/DDBJ databases">
        <title>Cercospora kikuchii MAFF 305040 whole genome shotgun sequence.</title>
        <authorList>
            <person name="Kashiwa T."/>
            <person name="Suzuki T."/>
        </authorList>
    </citation>
    <scope>NUCLEOTIDE SEQUENCE [LARGE SCALE GENOMIC DNA]</scope>
    <source>
        <strain evidence="3 4">MAFF 305040</strain>
    </source>
</reference>
<comment type="caution">
    <text evidence="3">The sequence shown here is derived from an EMBL/GenBank/DDBJ whole genome shotgun (WGS) entry which is preliminary data.</text>
</comment>
<dbReference type="InterPro" id="IPR001810">
    <property type="entry name" value="F-box_dom"/>
</dbReference>
<feature type="domain" description="F-box" evidence="2">
    <location>
        <begin position="22"/>
        <end position="71"/>
    </location>
</feature>
<dbReference type="SUPFAM" id="SSF81383">
    <property type="entry name" value="F-box domain"/>
    <property type="match status" value="1"/>
</dbReference>
<dbReference type="RefSeq" id="XP_044657600.1">
    <property type="nucleotide sequence ID" value="XM_044801665.1"/>
</dbReference>
<proteinExistence type="predicted"/>
<feature type="region of interest" description="Disordered" evidence="1">
    <location>
        <begin position="1"/>
        <end position="20"/>
    </location>
</feature>
<keyword evidence="4" id="KW-1185">Reference proteome</keyword>
<accession>A0A9P3FDB6</accession>
<evidence type="ECO:0000256" key="1">
    <source>
        <dbReference type="SAM" id="MobiDB-lite"/>
    </source>
</evidence>
<dbReference type="OrthoDB" id="5422579at2759"/>
<dbReference type="InterPro" id="IPR036047">
    <property type="entry name" value="F-box-like_dom_sf"/>
</dbReference>
<feature type="region of interest" description="Disordered" evidence="1">
    <location>
        <begin position="477"/>
        <end position="526"/>
    </location>
</feature>
<evidence type="ECO:0000259" key="2">
    <source>
        <dbReference type="PROSITE" id="PS50181"/>
    </source>
</evidence>
<evidence type="ECO:0000313" key="3">
    <source>
        <dbReference type="EMBL" id="GIZ43113.1"/>
    </source>
</evidence>
<dbReference type="GeneID" id="68291928"/>
<dbReference type="Proteomes" id="UP000825890">
    <property type="component" value="Unassembled WGS sequence"/>
</dbReference>
<feature type="compositionally biased region" description="Basic and acidic residues" evidence="1">
    <location>
        <begin position="1"/>
        <end position="10"/>
    </location>
</feature>
<evidence type="ECO:0000313" key="4">
    <source>
        <dbReference type="Proteomes" id="UP000825890"/>
    </source>
</evidence>
<dbReference type="AlphaFoldDB" id="A0A9P3FDB6"/>
<dbReference type="PROSITE" id="PS50181">
    <property type="entry name" value="FBOX"/>
    <property type="match status" value="1"/>
</dbReference>
<gene>
    <name evidence="3" type="ORF">CKM354_000635300</name>
</gene>
<sequence length="526" mass="60222">MVKTAPETRRNAPLTPPQNSHTMLFLDLPPELIHSVFAHLSLVDVLSARLACRSTAEIGRDHMLSTVYAIYKRDRLERLGEIAAHPMTKNVRSLYFQADRLREPAMSYKEWEKEREVLVPKEELHGVFSVCDHDLSHDIGEREVRDFARATRRYERIKKGQYSRKQLRQAYEKYVATVQDQRDLAQSQADLSCLVQFFTGCNKLDKVTLALSHGIKGNIDAVKIAFQDAMIQPFGDSSMINQGVHQFWLIAQALRDSGRHLRHFTAIDLSPRIFRSTWDGAPTDGLVSHLMTNLREFRIEFTCLDDRLDMGLTSEEAAQDMEDYYNKGLLAQWLSAGKNLRVIKIKLHMSNPPFLYPALEHSIGTRTWHKLRELALQQISTTEDYLVDILLRHKETLRRLALSEIEIIGGTWESTLSRIGGKLTKLKKMKLRGHIRDDQVEYFFGDHELDQDRVDAFRDSIESYILYGGQMPELLPDHTALGPDDGKPISEVPGYKQPGRMDDEDAGYTTDGSAISYGSDELDMRM</sequence>
<organism evidence="3 4">
    <name type="scientific">Cercospora kikuchii</name>
    <dbReference type="NCBI Taxonomy" id="84275"/>
    <lineage>
        <taxon>Eukaryota</taxon>
        <taxon>Fungi</taxon>
        <taxon>Dikarya</taxon>
        <taxon>Ascomycota</taxon>
        <taxon>Pezizomycotina</taxon>
        <taxon>Dothideomycetes</taxon>
        <taxon>Dothideomycetidae</taxon>
        <taxon>Mycosphaerellales</taxon>
        <taxon>Mycosphaerellaceae</taxon>
        <taxon>Cercospora</taxon>
    </lineage>
</organism>
<dbReference type="EMBL" id="BOLY01000004">
    <property type="protein sequence ID" value="GIZ43113.1"/>
    <property type="molecule type" value="Genomic_DNA"/>
</dbReference>
<name>A0A9P3FDB6_9PEZI</name>
<dbReference type="CDD" id="cd09917">
    <property type="entry name" value="F-box_SF"/>
    <property type="match status" value="1"/>
</dbReference>